<accession>X1KZJ5</accession>
<proteinExistence type="predicted"/>
<reference evidence="1" key="1">
    <citation type="journal article" date="2014" name="Front. Microbiol.">
        <title>High frequency of phylogenetically diverse reductive dehalogenase-homologous genes in deep subseafloor sedimentary metagenomes.</title>
        <authorList>
            <person name="Kawai M."/>
            <person name="Futagami T."/>
            <person name="Toyoda A."/>
            <person name="Takaki Y."/>
            <person name="Nishi S."/>
            <person name="Hori S."/>
            <person name="Arai W."/>
            <person name="Tsubouchi T."/>
            <person name="Morono Y."/>
            <person name="Uchiyama I."/>
            <person name="Ito T."/>
            <person name="Fujiyama A."/>
            <person name="Inagaki F."/>
            <person name="Takami H."/>
        </authorList>
    </citation>
    <scope>NUCLEOTIDE SEQUENCE</scope>
    <source>
        <strain evidence="1">Expedition CK06-06</strain>
    </source>
</reference>
<name>X1KZJ5_9ZZZZ</name>
<comment type="caution">
    <text evidence="1">The sequence shown here is derived from an EMBL/GenBank/DDBJ whole genome shotgun (WGS) entry which is preliminary data.</text>
</comment>
<dbReference type="AlphaFoldDB" id="X1KZJ5"/>
<gene>
    <name evidence="1" type="ORF">S06H3_18057</name>
</gene>
<dbReference type="EMBL" id="BARV01009091">
    <property type="protein sequence ID" value="GAI12148.1"/>
    <property type="molecule type" value="Genomic_DNA"/>
</dbReference>
<evidence type="ECO:0000313" key="1">
    <source>
        <dbReference type="EMBL" id="GAI12148.1"/>
    </source>
</evidence>
<organism evidence="1">
    <name type="scientific">marine sediment metagenome</name>
    <dbReference type="NCBI Taxonomy" id="412755"/>
    <lineage>
        <taxon>unclassified sequences</taxon>
        <taxon>metagenomes</taxon>
        <taxon>ecological metagenomes</taxon>
    </lineage>
</organism>
<sequence>MRTEDEIRGRLKHWREVLGGVLKGEETKKTISHIIEELEWVLGNEPPSYVWQLGSFDTPRHLRDFLRDELAGRPRQGTFLMGDNKPQALEGSRFLFSKSCQIVGSATVKERPKSRGPEVLPGVHPEYKNMVRFIPETIDAWDDDTFVSELPEELGIDLHKGRQYRKTTADKFRKIVALHESKKRHLKFPPE</sequence>
<protein>
    <submittedName>
        <fullName evidence="1">Uncharacterized protein</fullName>
    </submittedName>
</protein>